<evidence type="ECO:0000313" key="8">
    <source>
        <dbReference type="Proteomes" id="UP000215413"/>
    </source>
</evidence>
<keyword evidence="5" id="KW-0067">ATP-binding</keyword>
<evidence type="ECO:0000313" key="7">
    <source>
        <dbReference type="EMBL" id="OXZ28336.1"/>
    </source>
</evidence>
<reference evidence="8" key="1">
    <citation type="submission" date="2017-04" db="EMBL/GenBank/DDBJ databases">
        <title>Finegoldia magna isolated from orthopedic joint implant-associated infections.</title>
        <authorList>
            <person name="Bjorklund S."/>
            <person name="Bruggemann H."/>
            <person name="Jensen A."/>
            <person name="Hellmark B."/>
            <person name="Soderquist B."/>
        </authorList>
    </citation>
    <scope>NUCLEOTIDE SEQUENCE [LARGE SCALE GENOMIC DNA]</scope>
    <source>
        <strain evidence="8">CCUG 54800</strain>
    </source>
</reference>
<accession>A0A233V7G6</accession>
<evidence type="ECO:0000256" key="4">
    <source>
        <dbReference type="ARBA" id="ARBA00022777"/>
    </source>
</evidence>
<gene>
    <name evidence="7" type="ORF">B9N49_02450</name>
</gene>
<dbReference type="GO" id="GO:0008478">
    <property type="term" value="F:pyridoxal kinase activity"/>
    <property type="evidence" value="ECO:0007669"/>
    <property type="project" value="UniProtKB-EC"/>
</dbReference>
<dbReference type="GO" id="GO:0009443">
    <property type="term" value="P:pyridoxal 5'-phosphate salvage"/>
    <property type="evidence" value="ECO:0007669"/>
    <property type="project" value="InterPro"/>
</dbReference>
<comment type="caution">
    <text evidence="7">The sequence shown here is derived from an EMBL/GenBank/DDBJ whole genome shotgun (WGS) entry which is preliminary data.</text>
</comment>
<evidence type="ECO:0000256" key="2">
    <source>
        <dbReference type="ARBA" id="ARBA00022679"/>
    </source>
</evidence>
<dbReference type="Gene3D" id="3.40.1190.20">
    <property type="match status" value="1"/>
</dbReference>
<name>A0A233V7G6_FINMA</name>
<dbReference type="InterPro" id="IPR004625">
    <property type="entry name" value="PyrdxlKinase"/>
</dbReference>
<dbReference type="EMBL" id="NDYC01000013">
    <property type="protein sequence ID" value="OXZ28336.1"/>
    <property type="molecule type" value="Genomic_DNA"/>
</dbReference>
<dbReference type="PANTHER" id="PTHR10534">
    <property type="entry name" value="PYRIDOXAL KINASE"/>
    <property type="match status" value="1"/>
</dbReference>
<evidence type="ECO:0000256" key="1">
    <source>
        <dbReference type="ARBA" id="ARBA00012104"/>
    </source>
</evidence>
<dbReference type="InterPro" id="IPR029056">
    <property type="entry name" value="Ribokinase-like"/>
</dbReference>
<dbReference type="PANTHER" id="PTHR10534:SF2">
    <property type="entry name" value="PYRIDOXAL KINASE"/>
    <property type="match status" value="1"/>
</dbReference>
<evidence type="ECO:0000259" key="6">
    <source>
        <dbReference type="Pfam" id="PF08543"/>
    </source>
</evidence>
<dbReference type="Pfam" id="PF08543">
    <property type="entry name" value="Phos_pyr_kin"/>
    <property type="match status" value="1"/>
</dbReference>
<dbReference type="RefSeq" id="WP_094205382.1">
    <property type="nucleotide sequence ID" value="NZ_JAWFXD010000003.1"/>
</dbReference>
<protein>
    <recommendedName>
        <fullName evidence="1">pyridoxal kinase</fullName>
        <ecNumber evidence="1">2.7.1.35</ecNumber>
    </recommendedName>
</protein>
<dbReference type="GO" id="GO:0005829">
    <property type="term" value="C:cytosol"/>
    <property type="evidence" value="ECO:0007669"/>
    <property type="project" value="TreeGrafter"/>
</dbReference>
<proteinExistence type="predicted"/>
<sequence length="261" mass="29580">MKDILLINDMPGYGRVALSCMIPVLSNKGKSVFNLPTAVVSNTLDYGKFAILDTTEYMKQATKVWEELDFSFDLIATGFLYSLKQVDIIKDFIKKQKNSPDVIVDPIMADNGKLYNGLDDDNIENFRKLIDIATVIIPNETEARMITCKKNEPINDVAEKLIQMGAKYAVITSVEENNEHFVFCMDENFVSDKIYYEYIDTSYAGTGDLFSALFISQYSENKSIFESAKYASLKTTELLKLSLDIKDKARGLPIERFIDIL</sequence>
<dbReference type="EC" id="2.7.1.35" evidence="1"/>
<feature type="domain" description="Pyridoxamine kinase/Phosphomethylpyrimidine kinase" evidence="6">
    <location>
        <begin position="38"/>
        <end position="247"/>
    </location>
</feature>
<dbReference type="Proteomes" id="UP000215413">
    <property type="component" value="Unassembled WGS sequence"/>
</dbReference>
<keyword evidence="4 7" id="KW-0418">Kinase</keyword>
<evidence type="ECO:0000256" key="5">
    <source>
        <dbReference type="ARBA" id="ARBA00022840"/>
    </source>
</evidence>
<evidence type="ECO:0000256" key="3">
    <source>
        <dbReference type="ARBA" id="ARBA00022741"/>
    </source>
</evidence>
<dbReference type="SUPFAM" id="SSF53613">
    <property type="entry name" value="Ribokinase-like"/>
    <property type="match status" value="1"/>
</dbReference>
<organism evidence="7 8">
    <name type="scientific">Finegoldia magna</name>
    <name type="common">Peptostreptococcus magnus</name>
    <dbReference type="NCBI Taxonomy" id="1260"/>
    <lineage>
        <taxon>Bacteria</taxon>
        <taxon>Bacillati</taxon>
        <taxon>Bacillota</taxon>
        <taxon>Tissierellia</taxon>
        <taxon>Tissierellales</taxon>
        <taxon>Peptoniphilaceae</taxon>
        <taxon>Finegoldia</taxon>
    </lineage>
</organism>
<dbReference type="GO" id="GO:0005524">
    <property type="term" value="F:ATP binding"/>
    <property type="evidence" value="ECO:0007669"/>
    <property type="project" value="UniProtKB-KW"/>
</dbReference>
<dbReference type="AlphaFoldDB" id="A0A233V7G6"/>
<keyword evidence="2" id="KW-0808">Transferase</keyword>
<dbReference type="InterPro" id="IPR013749">
    <property type="entry name" value="PM/HMP-P_kinase-1"/>
</dbReference>
<keyword evidence="3" id="KW-0547">Nucleotide-binding</keyword>